<keyword evidence="3" id="KW-0479">Metal-binding</keyword>
<evidence type="ECO:0000256" key="3">
    <source>
        <dbReference type="ARBA" id="ARBA00022723"/>
    </source>
</evidence>
<protein>
    <submittedName>
        <fullName evidence="14 15">Zinc finger protein c2h2, putative</fullName>
    </submittedName>
</protein>
<evidence type="ECO:0000313" key="15">
    <source>
        <dbReference type="EnsemblMetazoa" id="PHUM590440-PA"/>
    </source>
</evidence>
<dbReference type="Gene3D" id="3.30.160.60">
    <property type="entry name" value="Classic Zinc Finger"/>
    <property type="match status" value="6"/>
</dbReference>
<keyword evidence="7" id="KW-0805">Transcription regulation</keyword>
<organism>
    <name type="scientific">Pediculus humanus subsp. corporis</name>
    <name type="common">Body louse</name>
    <dbReference type="NCBI Taxonomy" id="121224"/>
    <lineage>
        <taxon>Eukaryota</taxon>
        <taxon>Metazoa</taxon>
        <taxon>Ecdysozoa</taxon>
        <taxon>Arthropoda</taxon>
        <taxon>Hexapoda</taxon>
        <taxon>Insecta</taxon>
        <taxon>Pterygota</taxon>
        <taxon>Neoptera</taxon>
        <taxon>Paraneoptera</taxon>
        <taxon>Psocodea</taxon>
        <taxon>Troctomorpha</taxon>
        <taxon>Phthiraptera</taxon>
        <taxon>Anoplura</taxon>
        <taxon>Pediculidae</taxon>
        <taxon>Pediculus</taxon>
    </lineage>
</organism>
<dbReference type="SUPFAM" id="SSF57667">
    <property type="entry name" value="beta-beta-alpha zinc fingers"/>
    <property type="match status" value="3"/>
</dbReference>
<dbReference type="RefSeq" id="XP_002432535.1">
    <property type="nucleotide sequence ID" value="XM_002432490.1"/>
</dbReference>
<evidence type="ECO:0000256" key="4">
    <source>
        <dbReference type="ARBA" id="ARBA00022737"/>
    </source>
</evidence>
<dbReference type="AlphaFoldDB" id="E0W2E1"/>
<dbReference type="OrthoDB" id="3437960at2759"/>
<feature type="domain" description="C2H2-type" evidence="13">
    <location>
        <begin position="211"/>
        <end position="238"/>
    </location>
</feature>
<evidence type="ECO:0000256" key="12">
    <source>
        <dbReference type="SAM" id="MobiDB-lite"/>
    </source>
</evidence>
<evidence type="ECO:0000313" key="16">
    <source>
        <dbReference type="Proteomes" id="UP000009046"/>
    </source>
</evidence>
<dbReference type="HOGENOM" id="CLU_040849_0_0_1"/>
<dbReference type="CDD" id="cd10534">
    <property type="entry name" value="PR-SET_PRDM-like"/>
    <property type="match status" value="1"/>
</dbReference>
<evidence type="ECO:0000259" key="13">
    <source>
        <dbReference type="PROSITE" id="PS50157"/>
    </source>
</evidence>
<keyword evidence="10" id="KW-0539">Nucleus</keyword>
<dbReference type="PROSITE" id="PS50157">
    <property type="entry name" value="ZINC_FINGER_C2H2_2"/>
    <property type="match status" value="6"/>
</dbReference>
<dbReference type="EMBL" id="DS235877">
    <property type="protein sequence ID" value="EEB19797.1"/>
    <property type="molecule type" value="Genomic_DNA"/>
</dbReference>
<keyword evidence="6" id="KW-0862">Zinc</keyword>
<feature type="domain" description="C2H2-type" evidence="13">
    <location>
        <begin position="239"/>
        <end position="266"/>
    </location>
</feature>
<dbReference type="InterPro" id="IPR001214">
    <property type="entry name" value="SET_dom"/>
</dbReference>
<evidence type="ECO:0000256" key="11">
    <source>
        <dbReference type="PROSITE-ProRule" id="PRU00042"/>
    </source>
</evidence>
<dbReference type="OMA" id="THEGEHQ"/>
<evidence type="ECO:0000313" key="14">
    <source>
        <dbReference type="EMBL" id="EEB19797.1"/>
    </source>
</evidence>
<comment type="similarity">
    <text evidence="2">Belongs to the krueppel C2H2-type zinc-finger protein family.</text>
</comment>
<dbReference type="GeneID" id="8232769"/>
<dbReference type="CTD" id="8232769"/>
<accession>E0W2E1</accession>
<evidence type="ECO:0000256" key="10">
    <source>
        <dbReference type="ARBA" id="ARBA00023242"/>
    </source>
</evidence>
<keyword evidence="9" id="KW-0804">Transcription</keyword>
<dbReference type="InParanoid" id="E0W2E1"/>
<dbReference type="FunFam" id="3.30.160.60:FF:000557">
    <property type="entry name" value="zinc finger and SCAN domain-containing protein 29"/>
    <property type="match status" value="1"/>
</dbReference>
<dbReference type="EnsemblMetazoa" id="PHUM590440-RA">
    <property type="protein sequence ID" value="PHUM590440-PA"/>
    <property type="gene ID" value="PHUM590440"/>
</dbReference>
<dbReference type="InterPro" id="IPR046341">
    <property type="entry name" value="SET_dom_sf"/>
</dbReference>
<dbReference type="GO" id="GO:0005634">
    <property type="term" value="C:nucleus"/>
    <property type="evidence" value="ECO:0007669"/>
    <property type="project" value="UniProtKB-SubCell"/>
</dbReference>
<feature type="compositionally biased region" description="Low complexity" evidence="12">
    <location>
        <begin position="122"/>
        <end position="138"/>
    </location>
</feature>
<comment type="subcellular location">
    <subcellularLocation>
        <location evidence="1">Nucleus</location>
    </subcellularLocation>
</comment>
<reference evidence="14" key="1">
    <citation type="submission" date="2007-04" db="EMBL/GenBank/DDBJ databases">
        <title>Annotation of Pediculus humanus corporis strain USDA.</title>
        <authorList>
            <person name="Kirkness E."/>
            <person name="Hannick L."/>
            <person name="Hass B."/>
            <person name="Bruggner R."/>
            <person name="Lawson D."/>
            <person name="Bidwell S."/>
            <person name="Joardar V."/>
            <person name="Caler E."/>
            <person name="Walenz B."/>
            <person name="Inman J."/>
            <person name="Schobel S."/>
            <person name="Galinsky K."/>
            <person name="Amedeo P."/>
            <person name="Strausberg R."/>
        </authorList>
    </citation>
    <scope>NUCLEOTIDE SEQUENCE</scope>
    <source>
        <strain evidence="14">USDA</strain>
    </source>
</reference>
<dbReference type="InterPro" id="IPR013087">
    <property type="entry name" value="Znf_C2H2_type"/>
</dbReference>
<dbReference type="PROSITE" id="PS00028">
    <property type="entry name" value="ZINC_FINGER_C2H2_1"/>
    <property type="match status" value="6"/>
</dbReference>
<feature type="domain" description="C2H2-type" evidence="13">
    <location>
        <begin position="267"/>
        <end position="294"/>
    </location>
</feature>
<evidence type="ECO:0000256" key="8">
    <source>
        <dbReference type="ARBA" id="ARBA00023125"/>
    </source>
</evidence>
<dbReference type="FunFam" id="3.30.160.60:FF:000761">
    <property type="entry name" value="Zinc finger protein 449"/>
    <property type="match status" value="1"/>
</dbReference>
<dbReference type="EMBL" id="AAZO01007195">
    <property type="status" value="NOT_ANNOTATED_CDS"/>
    <property type="molecule type" value="Genomic_DNA"/>
</dbReference>
<proteinExistence type="inferred from homology"/>
<dbReference type="Pfam" id="PF00096">
    <property type="entry name" value="zf-C2H2"/>
    <property type="match status" value="6"/>
</dbReference>
<dbReference type="FunFam" id="3.30.160.60:FF:000671">
    <property type="entry name" value="Zinc finger protein 26"/>
    <property type="match status" value="1"/>
</dbReference>
<sequence>MKNFFSFVFPLQIRHCFGLYDEISRTKERHCNWIRFLRTSSTYSEEVNVIGSRVKGEPIFEVVKNIPANTELVVFFFPERQEEVFFMPAVNYLRNSLYRRTMDTILEDSPLDLSTSLLSRVMIPSPGSTSSSPPSLGGDADERKSPVTSSETSSNSGDLLDNLKHSTHSQQKIRSQRGERNLLPCEVCGKAFDRPSLLKRHMRTHTGEKPHVCMVCNKGFSTSSSLNTHRRIHSGEKPHQCQVCGKRFTASSNLYYHRMTHIKEKPHKCTLCAKSFPTPGDLKSHMYVHNGSWPFKCHICNRGFSKHTNLKNHLFLHTGDKPHSCELCHKKFALACNLRAHMKTHEGEK</sequence>
<dbReference type="VEuPathDB" id="VectorBase:PHUM590440"/>
<feature type="region of interest" description="Disordered" evidence="12">
    <location>
        <begin position="122"/>
        <end position="176"/>
    </location>
</feature>
<reference evidence="14" key="2">
    <citation type="submission" date="2007-04" db="EMBL/GenBank/DDBJ databases">
        <title>The genome of the human body louse.</title>
        <authorList>
            <consortium name="The Human Body Louse Genome Consortium"/>
            <person name="Kirkness E."/>
            <person name="Walenz B."/>
            <person name="Hass B."/>
            <person name="Bruggner R."/>
            <person name="Strausberg R."/>
        </authorList>
    </citation>
    <scope>NUCLEOTIDE SEQUENCE</scope>
    <source>
        <strain evidence="14">USDA</strain>
    </source>
</reference>
<keyword evidence="8" id="KW-0238">DNA-binding</keyword>
<dbReference type="eggNOG" id="KOG1721">
    <property type="taxonomic scope" value="Eukaryota"/>
</dbReference>
<dbReference type="Gene3D" id="2.170.270.10">
    <property type="entry name" value="SET domain"/>
    <property type="match status" value="1"/>
</dbReference>
<keyword evidence="4" id="KW-0677">Repeat</keyword>
<evidence type="ECO:0000256" key="7">
    <source>
        <dbReference type="ARBA" id="ARBA00023015"/>
    </source>
</evidence>
<dbReference type="Pfam" id="PF21549">
    <property type="entry name" value="PRDM2_PR"/>
    <property type="match status" value="1"/>
</dbReference>
<dbReference type="InterPro" id="IPR050331">
    <property type="entry name" value="Zinc_finger"/>
</dbReference>
<dbReference type="GO" id="GO:0008276">
    <property type="term" value="F:protein methyltransferase activity"/>
    <property type="evidence" value="ECO:0007669"/>
    <property type="project" value="UniProtKB-ARBA"/>
</dbReference>
<feature type="domain" description="C2H2-type" evidence="13">
    <location>
        <begin position="183"/>
        <end position="210"/>
    </location>
</feature>
<feature type="compositionally biased region" description="Low complexity" evidence="12">
    <location>
        <begin position="146"/>
        <end position="156"/>
    </location>
</feature>
<evidence type="ECO:0000256" key="2">
    <source>
        <dbReference type="ARBA" id="ARBA00006991"/>
    </source>
</evidence>
<dbReference type="PANTHER" id="PTHR16515">
    <property type="entry name" value="PR DOMAIN ZINC FINGER PROTEIN"/>
    <property type="match status" value="1"/>
</dbReference>
<dbReference type="KEGG" id="phu:Phum_PHUM590440"/>
<dbReference type="InterPro" id="IPR036236">
    <property type="entry name" value="Znf_C2H2_sf"/>
</dbReference>
<dbReference type="GO" id="GO:0010468">
    <property type="term" value="P:regulation of gene expression"/>
    <property type="evidence" value="ECO:0007669"/>
    <property type="project" value="TreeGrafter"/>
</dbReference>
<dbReference type="GO" id="GO:0008270">
    <property type="term" value="F:zinc ion binding"/>
    <property type="evidence" value="ECO:0007669"/>
    <property type="project" value="UniProtKB-KW"/>
</dbReference>
<dbReference type="FunFam" id="3.30.160.60:FF:000450">
    <property type="entry name" value="PR domain zinc finger protein 14"/>
    <property type="match status" value="1"/>
</dbReference>
<dbReference type="Proteomes" id="UP000009046">
    <property type="component" value="Unassembled WGS sequence"/>
</dbReference>
<evidence type="ECO:0000256" key="9">
    <source>
        <dbReference type="ARBA" id="ARBA00023163"/>
    </source>
</evidence>
<dbReference type="PANTHER" id="PTHR16515:SF49">
    <property type="entry name" value="GASTRULA ZINC FINGER PROTEIN XLCGF49.1-LIKE-RELATED"/>
    <property type="match status" value="1"/>
</dbReference>
<gene>
    <name evidence="15" type="primary">8232769</name>
    <name evidence="14" type="ORF">Phum_PHUM590440</name>
</gene>
<dbReference type="GO" id="GO:0008170">
    <property type="term" value="F:N-methyltransferase activity"/>
    <property type="evidence" value="ECO:0007669"/>
    <property type="project" value="UniProtKB-ARBA"/>
</dbReference>
<evidence type="ECO:0000256" key="5">
    <source>
        <dbReference type="ARBA" id="ARBA00022771"/>
    </source>
</evidence>
<keyword evidence="5 11" id="KW-0863">Zinc-finger</keyword>
<dbReference type="FunFam" id="3.30.160.60:FF:000202">
    <property type="entry name" value="Zinc finger protein 574"/>
    <property type="match status" value="1"/>
</dbReference>
<feature type="domain" description="C2H2-type" evidence="13">
    <location>
        <begin position="323"/>
        <end position="349"/>
    </location>
</feature>
<dbReference type="SMART" id="SM00355">
    <property type="entry name" value="ZnF_C2H2"/>
    <property type="match status" value="6"/>
</dbReference>
<keyword evidence="16" id="KW-1185">Reference proteome</keyword>
<dbReference type="GO" id="GO:0003677">
    <property type="term" value="F:DNA binding"/>
    <property type="evidence" value="ECO:0007669"/>
    <property type="project" value="UniProtKB-KW"/>
</dbReference>
<feature type="domain" description="C2H2-type" evidence="13">
    <location>
        <begin position="295"/>
        <end position="322"/>
    </location>
</feature>
<evidence type="ECO:0000256" key="6">
    <source>
        <dbReference type="ARBA" id="ARBA00022833"/>
    </source>
</evidence>
<reference evidence="15" key="3">
    <citation type="submission" date="2020-05" db="UniProtKB">
        <authorList>
            <consortium name="EnsemblMetazoa"/>
        </authorList>
    </citation>
    <scope>IDENTIFICATION</scope>
    <source>
        <strain evidence="15">USDA</strain>
    </source>
</reference>
<dbReference type="GO" id="GO:0008757">
    <property type="term" value="F:S-adenosylmethionine-dependent methyltransferase activity"/>
    <property type="evidence" value="ECO:0007669"/>
    <property type="project" value="UniProtKB-ARBA"/>
</dbReference>
<name>E0W2E1_PEDHC</name>
<evidence type="ECO:0000256" key="1">
    <source>
        <dbReference type="ARBA" id="ARBA00004123"/>
    </source>
</evidence>